<accession>A0ABR3N155</accession>
<keyword evidence="3" id="KW-1185">Reference proteome</keyword>
<sequence length="255" mass="27295">MALFTARPRRAGTKGATPAAVQYIPHAEWGLVPEPWAKSTVPLALSDGGGKGGGRAQHGGEAAYVGVDAGSPSGLQKPPRSFGGVASRKRIDFTALPDGVFGFSCHRSDALSDRVLLFKCPFEVGVRKVTTLVVTAVVDEELQGDALKTATKTSSRGRKAGEGTEEEVRRGSEMDDEWMECEGLNFFDAGLHLRSPVCLCGRAVTITDNDADKPYLPIHTFSTGQTVALRWVEQQDGVDLDQYPSLQRSRAAGHP</sequence>
<reference evidence="2 3" key="1">
    <citation type="submission" date="2023-09" db="EMBL/GenBank/DDBJ databases">
        <authorList>
            <person name="Wang M."/>
        </authorList>
    </citation>
    <scope>NUCLEOTIDE SEQUENCE [LARGE SCALE GENOMIC DNA]</scope>
    <source>
        <strain evidence="2">GT-2023</strain>
        <tissue evidence="2">Liver</tissue>
    </source>
</reference>
<evidence type="ECO:0000313" key="2">
    <source>
        <dbReference type="EMBL" id="KAL1270604.1"/>
    </source>
</evidence>
<evidence type="ECO:0000256" key="1">
    <source>
        <dbReference type="SAM" id="MobiDB-lite"/>
    </source>
</evidence>
<feature type="compositionally biased region" description="Basic and acidic residues" evidence="1">
    <location>
        <begin position="159"/>
        <end position="173"/>
    </location>
</feature>
<name>A0ABR3N155_9TELE</name>
<organism evidence="2 3">
    <name type="scientific">Cirrhinus molitorella</name>
    <name type="common">mud carp</name>
    <dbReference type="NCBI Taxonomy" id="172907"/>
    <lineage>
        <taxon>Eukaryota</taxon>
        <taxon>Metazoa</taxon>
        <taxon>Chordata</taxon>
        <taxon>Craniata</taxon>
        <taxon>Vertebrata</taxon>
        <taxon>Euteleostomi</taxon>
        <taxon>Actinopterygii</taxon>
        <taxon>Neopterygii</taxon>
        <taxon>Teleostei</taxon>
        <taxon>Ostariophysi</taxon>
        <taxon>Cypriniformes</taxon>
        <taxon>Cyprinidae</taxon>
        <taxon>Labeoninae</taxon>
        <taxon>Labeonini</taxon>
        <taxon>Cirrhinus</taxon>
    </lineage>
</organism>
<comment type="caution">
    <text evidence="2">The sequence shown here is derived from an EMBL/GenBank/DDBJ whole genome shotgun (WGS) entry which is preliminary data.</text>
</comment>
<dbReference type="EMBL" id="JAYMGO010000007">
    <property type="protein sequence ID" value="KAL1270604.1"/>
    <property type="molecule type" value="Genomic_DNA"/>
</dbReference>
<dbReference type="Proteomes" id="UP001558613">
    <property type="component" value="Unassembled WGS sequence"/>
</dbReference>
<feature type="region of interest" description="Disordered" evidence="1">
    <location>
        <begin position="149"/>
        <end position="174"/>
    </location>
</feature>
<protein>
    <submittedName>
        <fullName evidence="2">Uncharacterized protein</fullName>
    </submittedName>
</protein>
<evidence type="ECO:0000313" key="3">
    <source>
        <dbReference type="Proteomes" id="UP001558613"/>
    </source>
</evidence>
<proteinExistence type="predicted"/>
<gene>
    <name evidence="2" type="ORF">QQF64_029620</name>
</gene>